<dbReference type="Proteomes" id="UP000709437">
    <property type="component" value="Unassembled WGS sequence"/>
</dbReference>
<dbReference type="AlphaFoldDB" id="A0A9Q2ZLN6"/>
<evidence type="ECO:0000313" key="6">
    <source>
        <dbReference type="Proteomes" id="UP000709437"/>
    </source>
</evidence>
<comment type="similarity">
    <text evidence="1 3">Belongs to the short-chain dehydrogenases/reductases (SDR) family.</text>
</comment>
<dbReference type="SUPFAM" id="SSF51735">
    <property type="entry name" value="NAD(P)-binding Rossmann-fold domains"/>
    <property type="match status" value="1"/>
</dbReference>
<dbReference type="GO" id="GO:0016491">
    <property type="term" value="F:oxidoreductase activity"/>
    <property type="evidence" value="ECO:0007669"/>
    <property type="project" value="UniProtKB-KW"/>
</dbReference>
<sequence>MATWLITGASRGFGREVALEALRRGDTVVATARNTDALSDIIDAGGDNVIPMKLDVADAGQIRSVTAEAEQRTGGIDVLFNNAGIGYFAAFEEGEEAEERRLMEINVFGLAAVTKALLPGMRARRSGTIINVSSVGGLRSFPALSWYNASKFAVEGLSEAIAQEVAPLGIRVVLVEPGPFATDWAGNSAAETKPDREISDYASTAGANRQGSRRGAGQEPGDPAKAAVAIVDVAQDDNPPQRLPLGNIAYDGILEKFDMVRDDIAAREHVSRSADR</sequence>
<proteinExistence type="inferred from homology"/>
<dbReference type="Pfam" id="PF00106">
    <property type="entry name" value="adh_short"/>
    <property type="match status" value="1"/>
</dbReference>
<dbReference type="InterPro" id="IPR036291">
    <property type="entry name" value="NAD(P)-bd_dom_sf"/>
</dbReference>
<dbReference type="InterPro" id="IPR020904">
    <property type="entry name" value="Sc_DH/Rdtase_CS"/>
</dbReference>
<feature type="region of interest" description="Disordered" evidence="4">
    <location>
        <begin position="204"/>
        <end position="224"/>
    </location>
</feature>
<comment type="caution">
    <text evidence="5">The sequence shown here is derived from an EMBL/GenBank/DDBJ whole genome shotgun (WGS) entry which is preliminary data.</text>
</comment>
<dbReference type="PROSITE" id="PS00061">
    <property type="entry name" value="ADH_SHORT"/>
    <property type="match status" value="1"/>
</dbReference>
<dbReference type="RefSeq" id="WP_128781653.1">
    <property type="nucleotide sequence ID" value="NZ_CP045288.2"/>
</dbReference>
<reference evidence="5" key="1">
    <citation type="submission" date="2021-05" db="EMBL/GenBank/DDBJ databases">
        <title>Whole genome sequence of Curtobacterium flaccumfaciens pv. flaccumfaciens strain CFBP 3417.</title>
        <authorList>
            <person name="Osdaghi E."/>
            <person name="Taghouti G."/>
            <person name="Portier P."/>
            <person name="Fazliarab A."/>
            <person name="Taghavi S.M."/>
            <person name="Briand M."/>
            <person name="Le-Saux M."/>
            <person name="Jacques M.-A."/>
        </authorList>
    </citation>
    <scope>NUCLEOTIDE SEQUENCE</scope>
    <source>
        <strain evidence="5">CFBP 3417</strain>
    </source>
</reference>
<evidence type="ECO:0000313" key="5">
    <source>
        <dbReference type="EMBL" id="MBT1543006.1"/>
    </source>
</evidence>
<gene>
    <name evidence="5" type="ORF">KK103_14655</name>
</gene>
<dbReference type="EMBL" id="JAHEWX010000022">
    <property type="protein sequence ID" value="MBT1543006.1"/>
    <property type="molecule type" value="Genomic_DNA"/>
</dbReference>
<keyword evidence="2" id="KW-0560">Oxidoreductase</keyword>
<dbReference type="PRINTS" id="PR00081">
    <property type="entry name" value="GDHRDH"/>
</dbReference>
<dbReference type="PANTHER" id="PTHR43976">
    <property type="entry name" value="SHORT CHAIN DEHYDROGENASE"/>
    <property type="match status" value="1"/>
</dbReference>
<evidence type="ECO:0000256" key="3">
    <source>
        <dbReference type="RuleBase" id="RU000363"/>
    </source>
</evidence>
<organism evidence="5 6">
    <name type="scientific">Curtobacterium flaccumfaciens pv. flaccumfaciens</name>
    <dbReference type="NCBI Taxonomy" id="138532"/>
    <lineage>
        <taxon>Bacteria</taxon>
        <taxon>Bacillati</taxon>
        <taxon>Actinomycetota</taxon>
        <taxon>Actinomycetes</taxon>
        <taxon>Micrococcales</taxon>
        <taxon>Microbacteriaceae</taxon>
        <taxon>Curtobacterium</taxon>
    </lineage>
</organism>
<dbReference type="InterPro" id="IPR051911">
    <property type="entry name" value="SDR_oxidoreductase"/>
</dbReference>
<dbReference type="PRINTS" id="PR00080">
    <property type="entry name" value="SDRFAMILY"/>
</dbReference>
<evidence type="ECO:0000256" key="4">
    <source>
        <dbReference type="SAM" id="MobiDB-lite"/>
    </source>
</evidence>
<protein>
    <submittedName>
        <fullName evidence="5">SDR family NAD(P)-dependent oxidoreductase</fullName>
    </submittedName>
</protein>
<name>A0A9Q2ZLN6_9MICO</name>
<dbReference type="PANTHER" id="PTHR43976:SF16">
    <property type="entry name" value="SHORT-CHAIN DEHYDROGENASE_REDUCTASE FAMILY PROTEIN"/>
    <property type="match status" value="1"/>
</dbReference>
<dbReference type="Gene3D" id="3.40.50.720">
    <property type="entry name" value="NAD(P)-binding Rossmann-like Domain"/>
    <property type="match status" value="1"/>
</dbReference>
<dbReference type="CDD" id="cd05374">
    <property type="entry name" value="17beta-HSD-like_SDR_c"/>
    <property type="match status" value="1"/>
</dbReference>
<evidence type="ECO:0000256" key="1">
    <source>
        <dbReference type="ARBA" id="ARBA00006484"/>
    </source>
</evidence>
<dbReference type="InterPro" id="IPR002347">
    <property type="entry name" value="SDR_fam"/>
</dbReference>
<accession>A0A9Q2ZLN6</accession>
<dbReference type="NCBIfam" id="NF004824">
    <property type="entry name" value="PRK06180.1"/>
    <property type="match status" value="1"/>
</dbReference>
<evidence type="ECO:0000256" key="2">
    <source>
        <dbReference type="ARBA" id="ARBA00023002"/>
    </source>
</evidence>